<dbReference type="SUPFAM" id="SSF56349">
    <property type="entry name" value="DNA breaking-rejoining enzymes"/>
    <property type="match status" value="1"/>
</dbReference>
<dbReference type="Gene3D" id="1.10.443.10">
    <property type="entry name" value="Intergrase catalytic core"/>
    <property type="match status" value="1"/>
</dbReference>
<dbReference type="GO" id="GO:0015074">
    <property type="term" value="P:DNA integration"/>
    <property type="evidence" value="ECO:0007669"/>
    <property type="project" value="InterPro"/>
</dbReference>
<organism evidence="2 3">
    <name type="scientific">Pseudomonas chlororaphis</name>
    <dbReference type="NCBI Taxonomy" id="587753"/>
    <lineage>
        <taxon>Bacteria</taxon>
        <taxon>Pseudomonadati</taxon>
        <taxon>Pseudomonadota</taxon>
        <taxon>Gammaproteobacteria</taxon>
        <taxon>Pseudomonadales</taxon>
        <taxon>Pseudomonadaceae</taxon>
        <taxon>Pseudomonas</taxon>
    </lineage>
</organism>
<dbReference type="AlphaFoldDB" id="A0A3G7TVJ8"/>
<dbReference type="Proteomes" id="UP000268048">
    <property type="component" value="Chromosome"/>
</dbReference>
<sequence>MTLEYSQDLIGRYQVEMLIGIWSRNNKPLAERTINVRVETAVDFLNWAADKGLRVPMSIPKIQRTYTSSNLHNSFGYEFKTVATRQGKLRESKRHLGFPSTEEIAAWYTRLSRRPVRGITEALIAELILETAIRREEAACWRIDTLPLAPADWRIVNPQAALEHQVVLVDLRFGTKGKEYGRDHDDKIGPTGTIRLPLLLARKLHLYRETQRAKSLALAVRRGRTVVEQKRIRDETVHLFLKPRTGTRYTGDNIYEFWRSAAPPKGWSPHRARDYWACTLLWRRMERQRELLEMALKTKIDAIVLQALQSNVLSIIQLEIQPQLRHASQETTMIYLQWVADQLGINLNLHERWIAELWEGAEEVEP</sequence>
<reference evidence="2 3" key="1">
    <citation type="submission" date="2018-03" db="EMBL/GenBank/DDBJ databases">
        <title>Diversity of phytobeneficial traits revealed by whole-genome analysis of worldwide-isolated phenazine-producing Pseudomonas spp.</title>
        <authorList>
            <person name="Biessy A."/>
            <person name="Novinscak A."/>
            <person name="Blom J."/>
            <person name="Leger G."/>
            <person name="Thomashow L.S."/>
            <person name="Cazorla F.M."/>
            <person name="Josic D."/>
            <person name="Filion M."/>
        </authorList>
    </citation>
    <scope>NUCLEOTIDE SEQUENCE [LARGE SCALE GENOMIC DNA]</scope>
    <source>
        <strain evidence="2 3">B25</strain>
    </source>
</reference>
<name>A0A3G7TVJ8_9PSED</name>
<dbReference type="InterPro" id="IPR013762">
    <property type="entry name" value="Integrase-like_cat_sf"/>
</dbReference>
<evidence type="ECO:0000256" key="1">
    <source>
        <dbReference type="ARBA" id="ARBA00023172"/>
    </source>
</evidence>
<protein>
    <recommendedName>
        <fullName evidence="4">Integrase</fullName>
    </recommendedName>
</protein>
<evidence type="ECO:0008006" key="4">
    <source>
        <dbReference type="Google" id="ProtNLM"/>
    </source>
</evidence>
<accession>A0A3G7TVJ8</accession>
<gene>
    <name evidence="2" type="ORF">C4K04_4777</name>
</gene>
<evidence type="ECO:0000313" key="3">
    <source>
        <dbReference type="Proteomes" id="UP000268048"/>
    </source>
</evidence>
<proteinExistence type="predicted"/>
<evidence type="ECO:0000313" key="2">
    <source>
        <dbReference type="EMBL" id="AZE50432.1"/>
    </source>
</evidence>
<dbReference type="GO" id="GO:0006310">
    <property type="term" value="P:DNA recombination"/>
    <property type="evidence" value="ECO:0007669"/>
    <property type="project" value="UniProtKB-KW"/>
</dbReference>
<dbReference type="EMBL" id="CP027753">
    <property type="protein sequence ID" value="AZE50432.1"/>
    <property type="molecule type" value="Genomic_DNA"/>
</dbReference>
<dbReference type="RefSeq" id="WP_206429762.1">
    <property type="nucleotide sequence ID" value="NZ_CP027753.1"/>
</dbReference>
<dbReference type="GO" id="GO:0003677">
    <property type="term" value="F:DNA binding"/>
    <property type="evidence" value="ECO:0007669"/>
    <property type="project" value="InterPro"/>
</dbReference>
<keyword evidence="1" id="KW-0233">DNA recombination</keyword>
<dbReference type="InterPro" id="IPR011010">
    <property type="entry name" value="DNA_brk_join_enz"/>
</dbReference>